<gene>
    <name evidence="2" type="ORF">SEMRO_265_G102730.1</name>
</gene>
<organism evidence="2 3">
    <name type="scientific">Seminavis robusta</name>
    <dbReference type="NCBI Taxonomy" id="568900"/>
    <lineage>
        <taxon>Eukaryota</taxon>
        <taxon>Sar</taxon>
        <taxon>Stramenopiles</taxon>
        <taxon>Ochrophyta</taxon>
        <taxon>Bacillariophyta</taxon>
        <taxon>Bacillariophyceae</taxon>
        <taxon>Bacillariophycidae</taxon>
        <taxon>Naviculales</taxon>
        <taxon>Naviculaceae</taxon>
        <taxon>Seminavis</taxon>
    </lineage>
</organism>
<dbReference type="InterPro" id="IPR001466">
    <property type="entry name" value="Beta-lactam-related"/>
</dbReference>
<accession>A0A9N8H965</accession>
<feature type="domain" description="Beta-lactamase-related" evidence="1">
    <location>
        <begin position="39"/>
        <end position="357"/>
    </location>
</feature>
<evidence type="ECO:0000259" key="1">
    <source>
        <dbReference type="Pfam" id="PF00144"/>
    </source>
</evidence>
<dbReference type="EMBL" id="CAICTM010000264">
    <property type="protein sequence ID" value="CAB9506378.1"/>
    <property type="molecule type" value="Genomic_DNA"/>
</dbReference>
<comment type="caution">
    <text evidence="2">The sequence shown here is derived from an EMBL/GenBank/DDBJ whole genome shotgun (WGS) entry which is preliminary data.</text>
</comment>
<dbReference type="Pfam" id="PF00144">
    <property type="entry name" value="Beta-lactamase"/>
    <property type="match status" value="1"/>
</dbReference>
<dbReference type="AlphaFoldDB" id="A0A9N8H965"/>
<keyword evidence="3" id="KW-1185">Reference proteome</keyword>
<sequence>MEDQFAQLLTKHGIEQCHILAINSDNQQPEIDYCHKDTTQDSIFHLYSGTKLYTALAVLLLIQREKIPSLDSLVTDVVLDKDSNDDEGYTTFFQSEALQGVTIRHLLAHTSGLKDTPMAAFLAVHFEGEDLPSTWDTLRQFRLVRKSPPPAKPEYANVNFCILGELITKASGKPFADFVQAEILPPLQSGAKFHIDSNSDEVLVKGTMGYWTSILLKLINDPADYKKIFEGSEWLRDARAYKLRRNFYMNCSAAGGLCGTAQDFVPYLQLVLQYFQDNKQTPDWIEEHLWKELFTLQAQGPGCSLISGVGMGLGWKKAGAADVQYWHHEGGGGGFTSETRIYPDDNLGIVILMNSWSANYAESTLCHQLCGLIREHVAKKRADRGGAEENN</sequence>
<dbReference type="Gene3D" id="3.40.710.10">
    <property type="entry name" value="DD-peptidase/beta-lactamase superfamily"/>
    <property type="match status" value="1"/>
</dbReference>
<dbReference type="InterPro" id="IPR050491">
    <property type="entry name" value="AmpC-like"/>
</dbReference>
<dbReference type="SUPFAM" id="SSF56601">
    <property type="entry name" value="beta-lactamase/transpeptidase-like"/>
    <property type="match status" value="1"/>
</dbReference>
<dbReference type="OrthoDB" id="58460at2759"/>
<dbReference type="PANTHER" id="PTHR46825:SF9">
    <property type="entry name" value="BETA-LACTAMASE-RELATED DOMAIN-CONTAINING PROTEIN"/>
    <property type="match status" value="1"/>
</dbReference>
<dbReference type="InterPro" id="IPR012338">
    <property type="entry name" value="Beta-lactam/transpept-like"/>
</dbReference>
<dbReference type="PANTHER" id="PTHR46825">
    <property type="entry name" value="D-ALANYL-D-ALANINE-CARBOXYPEPTIDASE/ENDOPEPTIDASE AMPH"/>
    <property type="match status" value="1"/>
</dbReference>
<evidence type="ECO:0000313" key="2">
    <source>
        <dbReference type="EMBL" id="CAB9506378.1"/>
    </source>
</evidence>
<name>A0A9N8H965_9STRA</name>
<proteinExistence type="predicted"/>
<evidence type="ECO:0000313" key="3">
    <source>
        <dbReference type="Proteomes" id="UP001153069"/>
    </source>
</evidence>
<dbReference type="Proteomes" id="UP001153069">
    <property type="component" value="Unassembled WGS sequence"/>
</dbReference>
<protein>
    <submittedName>
        <fullName evidence="2">Beta-lactamase</fullName>
    </submittedName>
</protein>
<reference evidence="2" key="1">
    <citation type="submission" date="2020-06" db="EMBL/GenBank/DDBJ databases">
        <authorList>
            <consortium name="Plant Systems Biology data submission"/>
        </authorList>
    </citation>
    <scope>NUCLEOTIDE SEQUENCE</scope>
    <source>
        <strain evidence="2">D6</strain>
    </source>
</reference>